<reference evidence="2 3" key="1">
    <citation type="submission" date="2020-07" db="EMBL/GenBank/DDBJ databases">
        <authorList>
            <person name="Feng X."/>
        </authorList>
    </citation>
    <scope>NUCLEOTIDE SEQUENCE [LARGE SCALE GENOMIC DNA]</scope>
    <source>
        <strain evidence="2 3">JCM31066</strain>
    </source>
</reference>
<dbReference type="InterPro" id="IPR052712">
    <property type="entry name" value="Acid_resist_chaperone_HdeD"/>
</dbReference>
<gene>
    <name evidence="2" type="ORF">H5P28_08125</name>
</gene>
<dbReference type="PANTHER" id="PTHR34989">
    <property type="entry name" value="PROTEIN HDED"/>
    <property type="match status" value="1"/>
</dbReference>
<proteinExistence type="predicted"/>
<dbReference type="EMBL" id="JACHVB010000020">
    <property type="protein sequence ID" value="MBC2594228.1"/>
    <property type="molecule type" value="Genomic_DNA"/>
</dbReference>
<feature type="transmembrane region" description="Helical" evidence="1">
    <location>
        <begin position="165"/>
        <end position="183"/>
    </location>
</feature>
<keyword evidence="3" id="KW-1185">Reference proteome</keyword>
<dbReference type="InterPro" id="IPR005325">
    <property type="entry name" value="DUF308_memb"/>
</dbReference>
<organism evidence="2 3">
    <name type="scientific">Ruficoccus amylovorans</name>
    <dbReference type="NCBI Taxonomy" id="1804625"/>
    <lineage>
        <taxon>Bacteria</taxon>
        <taxon>Pseudomonadati</taxon>
        <taxon>Verrucomicrobiota</taxon>
        <taxon>Opitutia</taxon>
        <taxon>Puniceicoccales</taxon>
        <taxon>Cerasicoccaceae</taxon>
        <taxon>Ruficoccus</taxon>
    </lineage>
</organism>
<dbReference type="AlphaFoldDB" id="A0A842HDX2"/>
<keyword evidence="1" id="KW-1133">Transmembrane helix</keyword>
<feature type="transmembrane region" description="Helical" evidence="1">
    <location>
        <begin position="106"/>
        <end position="128"/>
    </location>
</feature>
<keyword evidence="1" id="KW-0472">Membrane</keyword>
<feature type="transmembrane region" description="Helical" evidence="1">
    <location>
        <begin position="82"/>
        <end position="100"/>
    </location>
</feature>
<evidence type="ECO:0000256" key="1">
    <source>
        <dbReference type="SAM" id="Phobius"/>
    </source>
</evidence>
<dbReference type="PANTHER" id="PTHR34989:SF1">
    <property type="entry name" value="PROTEIN HDED"/>
    <property type="match status" value="1"/>
</dbReference>
<accession>A0A842HDX2</accession>
<dbReference type="RefSeq" id="WP_185675210.1">
    <property type="nucleotide sequence ID" value="NZ_JACHVB010000020.1"/>
</dbReference>
<feature type="transmembrane region" description="Helical" evidence="1">
    <location>
        <begin position="31"/>
        <end position="50"/>
    </location>
</feature>
<evidence type="ECO:0000313" key="2">
    <source>
        <dbReference type="EMBL" id="MBC2594228.1"/>
    </source>
</evidence>
<name>A0A842HDX2_9BACT</name>
<dbReference type="GO" id="GO:0005886">
    <property type="term" value="C:plasma membrane"/>
    <property type="evidence" value="ECO:0007669"/>
    <property type="project" value="TreeGrafter"/>
</dbReference>
<sequence length="195" mass="21123">MSENASPQPPVLKFLGLDPEKSQKYAGWLKFEAILFIILGVAAIMLPGLFSLGLSLFLGWLFLFGGIFATVGAFQAAKSKGFFWRLASGVLTVVVGVMVISKPMEWMAILTLIVAGFFLVDGIFKIIYGFQSMGVPGAGMAIVNGIFGLIIAWIVYSRWPLSSEWFLGLLIGINLLMAGLFLLRVSGGINKHVSQ</sequence>
<keyword evidence="1" id="KW-0812">Transmembrane</keyword>
<dbReference type="Pfam" id="PF03729">
    <property type="entry name" value="DUF308"/>
    <property type="match status" value="1"/>
</dbReference>
<comment type="caution">
    <text evidence="2">The sequence shown here is derived from an EMBL/GenBank/DDBJ whole genome shotgun (WGS) entry which is preliminary data.</text>
</comment>
<protein>
    <submittedName>
        <fullName evidence="2">DUF308 domain-containing protein</fullName>
    </submittedName>
</protein>
<evidence type="ECO:0000313" key="3">
    <source>
        <dbReference type="Proteomes" id="UP000546464"/>
    </source>
</evidence>
<dbReference type="Proteomes" id="UP000546464">
    <property type="component" value="Unassembled WGS sequence"/>
</dbReference>
<feature type="transmembrane region" description="Helical" evidence="1">
    <location>
        <begin position="56"/>
        <end position="75"/>
    </location>
</feature>
<feature type="transmembrane region" description="Helical" evidence="1">
    <location>
        <begin position="140"/>
        <end position="159"/>
    </location>
</feature>